<dbReference type="GO" id="GO:0042941">
    <property type="term" value="P:D-alanine transmembrane transport"/>
    <property type="evidence" value="ECO:0007669"/>
    <property type="project" value="TreeGrafter"/>
</dbReference>
<protein>
    <submittedName>
        <fullName evidence="11">Branched-chain amino acid ABC transporter permease</fullName>
    </submittedName>
</protein>
<reference evidence="11" key="1">
    <citation type="submission" date="2020-10" db="EMBL/GenBank/DDBJ databases">
        <authorList>
            <person name="Gilroy R."/>
        </authorList>
    </citation>
    <scope>NUCLEOTIDE SEQUENCE</scope>
    <source>
        <strain evidence="11">CHK160-1198</strain>
    </source>
</reference>
<dbReference type="Proteomes" id="UP000824099">
    <property type="component" value="Unassembled WGS sequence"/>
</dbReference>
<dbReference type="GO" id="GO:0015190">
    <property type="term" value="F:L-leucine transmembrane transporter activity"/>
    <property type="evidence" value="ECO:0007669"/>
    <property type="project" value="TreeGrafter"/>
</dbReference>
<comment type="similarity">
    <text evidence="9">Belongs to the binding-protein-dependent transport system permease family. LivHM subfamily.</text>
</comment>
<evidence type="ECO:0000256" key="3">
    <source>
        <dbReference type="ARBA" id="ARBA00022475"/>
    </source>
</evidence>
<comment type="subcellular location">
    <subcellularLocation>
        <location evidence="1">Cell membrane</location>
        <topology evidence="1">Multi-pass membrane protein</topology>
    </subcellularLocation>
</comment>
<dbReference type="GO" id="GO:0005886">
    <property type="term" value="C:plasma membrane"/>
    <property type="evidence" value="ECO:0007669"/>
    <property type="project" value="UniProtKB-SubCell"/>
</dbReference>
<dbReference type="Gene3D" id="1.10.3470.10">
    <property type="entry name" value="ABC transporter involved in vitamin B12 uptake, BtuC"/>
    <property type="match status" value="1"/>
</dbReference>
<evidence type="ECO:0000256" key="6">
    <source>
        <dbReference type="ARBA" id="ARBA00022970"/>
    </source>
</evidence>
<keyword evidence="8 10" id="KW-0472">Membrane</keyword>
<feature type="transmembrane region" description="Helical" evidence="10">
    <location>
        <begin position="21"/>
        <end position="41"/>
    </location>
</feature>
<dbReference type="GO" id="GO:0015188">
    <property type="term" value="F:L-isoleucine transmembrane transporter activity"/>
    <property type="evidence" value="ECO:0007669"/>
    <property type="project" value="TreeGrafter"/>
</dbReference>
<feature type="transmembrane region" description="Helical" evidence="10">
    <location>
        <begin position="269"/>
        <end position="287"/>
    </location>
</feature>
<dbReference type="CDD" id="cd06582">
    <property type="entry name" value="TM_PBP1_LivH_like"/>
    <property type="match status" value="1"/>
</dbReference>
<evidence type="ECO:0000256" key="4">
    <source>
        <dbReference type="ARBA" id="ARBA00022519"/>
    </source>
</evidence>
<dbReference type="GO" id="GO:1903806">
    <property type="term" value="P:L-isoleucine import across plasma membrane"/>
    <property type="evidence" value="ECO:0007669"/>
    <property type="project" value="TreeGrafter"/>
</dbReference>
<keyword evidence="6" id="KW-0029">Amino-acid transport</keyword>
<feature type="transmembrane region" description="Helical" evidence="10">
    <location>
        <begin position="194"/>
        <end position="217"/>
    </location>
</feature>
<dbReference type="GO" id="GO:0015808">
    <property type="term" value="P:L-alanine transport"/>
    <property type="evidence" value="ECO:0007669"/>
    <property type="project" value="TreeGrafter"/>
</dbReference>
<evidence type="ECO:0000256" key="1">
    <source>
        <dbReference type="ARBA" id="ARBA00004651"/>
    </source>
</evidence>
<evidence type="ECO:0000256" key="9">
    <source>
        <dbReference type="ARBA" id="ARBA00037998"/>
    </source>
</evidence>
<dbReference type="PANTHER" id="PTHR11795:SF371">
    <property type="entry name" value="HIGH-AFFINITY BRANCHED-CHAIN AMINO ACID TRANSPORT SYSTEM PERMEASE PROTEIN LIVH"/>
    <property type="match status" value="1"/>
</dbReference>
<comment type="caution">
    <text evidence="11">The sequence shown here is derived from an EMBL/GenBank/DDBJ whole genome shotgun (WGS) entry which is preliminary data.</text>
</comment>
<feature type="transmembrane region" description="Helical" evidence="10">
    <location>
        <begin position="53"/>
        <end position="78"/>
    </location>
</feature>
<dbReference type="InterPro" id="IPR001851">
    <property type="entry name" value="ABC_transp_permease"/>
</dbReference>
<name>A0A9D1MPU6_9FIRM</name>
<feature type="transmembrane region" description="Helical" evidence="10">
    <location>
        <begin position="141"/>
        <end position="165"/>
    </location>
</feature>
<evidence type="ECO:0000256" key="5">
    <source>
        <dbReference type="ARBA" id="ARBA00022692"/>
    </source>
</evidence>
<keyword evidence="2" id="KW-0813">Transport</keyword>
<dbReference type="AlphaFoldDB" id="A0A9D1MPU6"/>
<dbReference type="GO" id="GO:0015192">
    <property type="term" value="F:L-phenylalanine transmembrane transporter activity"/>
    <property type="evidence" value="ECO:0007669"/>
    <property type="project" value="TreeGrafter"/>
</dbReference>
<feature type="transmembrane region" description="Helical" evidence="10">
    <location>
        <begin position="232"/>
        <end position="257"/>
    </location>
</feature>
<reference evidence="11" key="2">
    <citation type="journal article" date="2021" name="PeerJ">
        <title>Extensive microbial diversity within the chicken gut microbiome revealed by metagenomics and culture.</title>
        <authorList>
            <person name="Gilroy R."/>
            <person name="Ravi A."/>
            <person name="Getino M."/>
            <person name="Pursley I."/>
            <person name="Horton D.L."/>
            <person name="Alikhan N.F."/>
            <person name="Baker D."/>
            <person name="Gharbi K."/>
            <person name="Hall N."/>
            <person name="Watson M."/>
            <person name="Adriaenssens E.M."/>
            <person name="Foster-Nyarko E."/>
            <person name="Jarju S."/>
            <person name="Secka A."/>
            <person name="Antonio M."/>
            <person name="Oren A."/>
            <person name="Chaudhuri R.R."/>
            <person name="La Ragione R."/>
            <person name="Hildebrand F."/>
            <person name="Pallen M.J."/>
        </authorList>
    </citation>
    <scope>NUCLEOTIDE SEQUENCE</scope>
    <source>
        <strain evidence="11">CHK160-1198</strain>
    </source>
</reference>
<gene>
    <name evidence="11" type="ORF">IAB06_02715</name>
</gene>
<dbReference type="EMBL" id="DVNI01000040">
    <property type="protein sequence ID" value="HIU63944.1"/>
    <property type="molecule type" value="Genomic_DNA"/>
</dbReference>
<feature type="transmembrane region" description="Helical" evidence="10">
    <location>
        <begin position="99"/>
        <end position="121"/>
    </location>
</feature>
<evidence type="ECO:0000313" key="12">
    <source>
        <dbReference type="Proteomes" id="UP000824099"/>
    </source>
</evidence>
<evidence type="ECO:0000313" key="11">
    <source>
        <dbReference type="EMBL" id="HIU63944.1"/>
    </source>
</evidence>
<dbReference type="InterPro" id="IPR052157">
    <property type="entry name" value="BCAA_transport_permease"/>
</dbReference>
<evidence type="ECO:0000256" key="2">
    <source>
        <dbReference type="ARBA" id="ARBA00022448"/>
    </source>
</evidence>
<keyword evidence="5 10" id="KW-0812">Transmembrane</keyword>
<evidence type="ECO:0000256" key="8">
    <source>
        <dbReference type="ARBA" id="ARBA00023136"/>
    </source>
</evidence>
<evidence type="ECO:0000256" key="10">
    <source>
        <dbReference type="SAM" id="Phobius"/>
    </source>
</evidence>
<evidence type="ECO:0000256" key="7">
    <source>
        <dbReference type="ARBA" id="ARBA00022989"/>
    </source>
</evidence>
<dbReference type="Pfam" id="PF02653">
    <property type="entry name" value="BPD_transp_2"/>
    <property type="match status" value="1"/>
</dbReference>
<keyword evidence="3" id="KW-1003">Cell membrane</keyword>
<accession>A0A9D1MPU6</accession>
<organism evidence="11 12">
    <name type="scientific">Candidatus Avacidaminococcus intestinavium</name>
    <dbReference type="NCBI Taxonomy" id="2840684"/>
    <lineage>
        <taxon>Bacteria</taxon>
        <taxon>Bacillati</taxon>
        <taxon>Bacillota</taxon>
        <taxon>Negativicutes</taxon>
        <taxon>Acidaminococcales</taxon>
        <taxon>Acidaminococcaceae</taxon>
        <taxon>Acidaminococcaceae incertae sedis</taxon>
        <taxon>Candidatus Avacidaminococcus</taxon>
    </lineage>
</organism>
<proteinExistence type="inferred from homology"/>
<keyword evidence="7 10" id="KW-1133">Transmembrane helix</keyword>
<dbReference type="PANTHER" id="PTHR11795">
    <property type="entry name" value="BRANCHED-CHAIN AMINO ACID TRANSPORT SYSTEM PERMEASE PROTEIN LIVH"/>
    <property type="match status" value="1"/>
</dbReference>
<sequence length="298" mass="31784">METGSFLHQFIQQLINGISLGSIYALIALGYTMIYGIIKLINFAHGDIYMLGAYFGFVATTMFGFSFIPALVFAMAAAALTGIIIERVAYRPMRKAPRIAILITAIGVSFFLEYGMILIATPQPRTFPAVFEATVYNIAGLVINSQQLVILFSALVLMTALTYIVNKTKVGKAMRAVSFDTDAARLMGIDIDRIISMTFALGSALAAAAGVLVGVYYNSIDPLMGMLPGMKAFVAAVLGGIGIIPGAMLGGLIMGVVEAMVSGFFSSTFRDAAAFGILILILLYRPAGLLGKNIREKV</sequence>
<dbReference type="InterPro" id="IPR037294">
    <property type="entry name" value="ABC_BtuC-like"/>
</dbReference>
<dbReference type="GO" id="GO:0005304">
    <property type="term" value="F:L-valine transmembrane transporter activity"/>
    <property type="evidence" value="ECO:0007669"/>
    <property type="project" value="TreeGrafter"/>
</dbReference>
<keyword evidence="4" id="KW-0997">Cell inner membrane</keyword>